<reference evidence="4" key="4">
    <citation type="submission" date="2025-09" db="UniProtKB">
        <authorList>
            <consortium name="Ensembl"/>
        </authorList>
    </citation>
    <scope>IDENTIFICATION</scope>
</reference>
<dbReference type="Ensembl" id="ENSELUT00000075490.2">
    <property type="protein sequence ID" value="ENSELUP00000069874.2"/>
    <property type="gene ID" value="ENSELUG00000021352.3"/>
</dbReference>
<dbReference type="PROSITE" id="PS50012">
    <property type="entry name" value="RCC1_3"/>
    <property type="match status" value="7"/>
</dbReference>
<gene>
    <name evidence="4" type="primary">SERGEF</name>
</gene>
<dbReference type="InterPro" id="IPR009091">
    <property type="entry name" value="RCC1/BLIP-II"/>
</dbReference>
<dbReference type="GeneID" id="105018200"/>
<proteinExistence type="predicted"/>
<dbReference type="RefSeq" id="XP_028971117.2">
    <property type="nucleotide sequence ID" value="XM_029115284.2"/>
</dbReference>
<feature type="repeat" description="RCC1" evidence="2">
    <location>
        <begin position="247"/>
        <end position="299"/>
    </location>
</feature>
<feature type="repeat" description="RCC1" evidence="2">
    <location>
        <begin position="188"/>
        <end position="246"/>
    </location>
</feature>
<protein>
    <recommendedName>
        <fullName evidence="3">RCC1-like domain-containing protein</fullName>
    </recommendedName>
</protein>
<dbReference type="AlphaFoldDB" id="A0A6Q2YV60"/>
<feature type="repeat" description="RCC1" evidence="2">
    <location>
        <begin position="363"/>
        <end position="411"/>
    </location>
</feature>
<feature type="repeat" description="RCC1" evidence="2">
    <location>
        <begin position="9"/>
        <end position="65"/>
    </location>
</feature>
<organism evidence="4 5">
    <name type="scientific">Esox lucius</name>
    <name type="common">Northern pike</name>
    <dbReference type="NCBI Taxonomy" id="8010"/>
    <lineage>
        <taxon>Eukaryota</taxon>
        <taxon>Metazoa</taxon>
        <taxon>Chordata</taxon>
        <taxon>Craniata</taxon>
        <taxon>Vertebrata</taxon>
        <taxon>Euteleostomi</taxon>
        <taxon>Actinopterygii</taxon>
        <taxon>Neopterygii</taxon>
        <taxon>Teleostei</taxon>
        <taxon>Protacanthopterygii</taxon>
        <taxon>Esociformes</taxon>
        <taxon>Esocidae</taxon>
        <taxon>Esox</taxon>
    </lineage>
</organism>
<reference evidence="4" key="3">
    <citation type="submission" date="2025-08" db="UniProtKB">
        <authorList>
            <consortium name="Ensembl"/>
        </authorList>
    </citation>
    <scope>IDENTIFICATION</scope>
</reference>
<dbReference type="InterPro" id="IPR058923">
    <property type="entry name" value="RCC1-like_dom"/>
</dbReference>
<dbReference type="Pfam" id="PF00415">
    <property type="entry name" value="RCC1"/>
    <property type="match status" value="1"/>
</dbReference>
<evidence type="ECO:0000313" key="5">
    <source>
        <dbReference type="Proteomes" id="UP000265140"/>
    </source>
</evidence>
<dbReference type="InterPro" id="IPR051210">
    <property type="entry name" value="Ub_ligase/GEF_domain"/>
</dbReference>
<sequence>MDTDVVGQLGIYTWGANSYGQLGHGHVEDLSLPRLADDGVRQTRQTRAVRLLSGGGGHSTVVSEIETHQTRQHSSSLQLSNFEEGELLVCGQNHKGQLGLGHSSEVRTFKICPLIGHRVAQVSCGWDFTLILTGHGQILTCGSNAYGQLGTSEPVSHSVQPRPVQALGEPVVGVAAGLRHSLAVTGTGQVYQWGFGLSGQARRALSPQPVPEHFTSKTPRLVPGLGHVMSHWVAAGSAHCACLTVTGDVFLWGSNKHGQLTRTETFLPAPVRLDRSALDGERVTNIHSGWTHLVAQTEKRRVFTWGRANYGQLGRTEPTSQCSGGASPGATTQWTRVPSEVKVLCGATQIACGSEHNLAIVGGRLLSWGWNEHGMCGDGSENDVSQPQPVADLRPILIGCGAGHSMALCAVNGSDGEQRASVDVEMRRSALT</sequence>
<feature type="domain" description="RCC1-like" evidence="3">
    <location>
        <begin position="83"/>
        <end position="407"/>
    </location>
</feature>
<keyword evidence="1" id="KW-0677">Repeat</keyword>
<name>A0A6Q2YV60_ESOLU</name>
<dbReference type="GeneTree" id="ENSGT00940000160684"/>
<accession>A0A6Q2YV60</accession>
<evidence type="ECO:0000313" key="4">
    <source>
        <dbReference type="Ensembl" id="ENSELUP00000069874.2"/>
    </source>
</evidence>
<dbReference type="PROSITE" id="PS00626">
    <property type="entry name" value="RCC1_2"/>
    <property type="match status" value="1"/>
</dbReference>
<dbReference type="PANTHER" id="PTHR22870:SF360">
    <property type="entry name" value="ULTRAVIOLET-B RECEPTOR UVR8"/>
    <property type="match status" value="1"/>
</dbReference>
<dbReference type="Proteomes" id="UP000265140">
    <property type="component" value="Chromosome 19"/>
</dbReference>
<reference evidence="5" key="1">
    <citation type="journal article" date="2014" name="PLoS ONE">
        <title>The genome and linkage map of the northern pike (Esox lucius): conserved synteny revealed between the salmonid sister group and the Neoteleostei.</title>
        <authorList>
            <person name="Rondeau E.B."/>
            <person name="Minkley D.R."/>
            <person name="Leong J.S."/>
            <person name="Messmer A.M."/>
            <person name="Jantzen J.R."/>
            <person name="von Schalburg K.R."/>
            <person name="Lemon C."/>
            <person name="Bird N.H."/>
            <person name="Koop B.F."/>
        </authorList>
    </citation>
    <scope>NUCLEOTIDE SEQUENCE</scope>
</reference>
<dbReference type="Pfam" id="PF25390">
    <property type="entry name" value="WD40_RLD"/>
    <property type="match status" value="1"/>
</dbReference>
<dbReference type="Bgee" id="ENSELUG00000021352">
    <property type="expression patterns" value="Expressed in liver and 15 other cell types or tissues"/>
</dbReference>
<feature type="repeat" description="RCC1" evidence="2">
    <location>
        <begin position="85"/>
        <end position="135"/>
    </location>
</feature>
<dbReference type="PANTHER" id="PTHR22870">
    <property type="entry name" value="REGULATOR OF CHROMOSOME CONDENSATION"/>
    <property type="match status" value="1"/>
</dbReference>
<keyword evidence="5" id="KW-1185">Reference proteome</keyword>
<dbReference type="InterPro" id="IPR000408">
    <property type="entry name" value="Reg_chr_condens"/>
</dbReference>
<dbReference type="SUPFAM" id="SSF50985">
    <property type="entry name" value="RCC1/BLIP-II"/>
    <property type="match status" value="2"/>
</dbReference>
<evidence type="ECO:0000256" key="2">
    <source>
        <dbReference type="PROSITE-ProRule" id="PRU00235"/>
    </source>
</evidence>
<feature type="repeat" description="RCC1" evidence="2">
    <location>
        <begin position="136"/>
        <end position="187"/>
    </location>
</feature>
<evidence type="ECO:0000256" key="1">
    <source>
        <dbReference type="ARBA" id="ARBA00022737"/>
    </source>
</evidence>
<dbReference type="PRINTS" id="PR00633">
    <property type="entry name" value="RCCNDNSATION"/>
</dbReference>
<evidence type="ECO:0000259" key="3">
    <source>
        <dbReference type="Pfam" id="PF25390"/>
    </source>
</evidence>
<dbReference type="Gene3D" id="2.130.10.30">
    <property type="entry name" value="Regulator of chromosome condensation 1/beta-lactamase-inhibitor protein II"/>
    <property type="match status" value="2"/>
</dbReference>
<reference evidence="4" key="2">
    <citation type="submission" date="2020-02" db="EMBL/GenBank/DDBJ databases">
        <title>Esox lucius (northern pike) genome, fEsoLuc1, primary haplotype.</title>
        <authorList>
            <person name="Myers G."/>
            <person name="Karagic N."/>
            <person name="Meyer A."/>
            <person name="Pippel M."/>
            <person name="Reichard M."/>
            <person name="Winkler S."/>
            <person name="Tracey A."/>
            <person name="Sims Y."/>
            <person name="Howe K."/>
            <person name="Rhie A."/>
            <person name="Formenti G."/>
            <person name="Durbin R."/>
            <person name="Fedrigo O."/>
            <person name="Jarvis E.D."/>
        </authorList>
    </citation>
    <scope>NUCLEOTIDE SEQUENCE [LARGE SCALE GENOMIC DNA]</scope>
</reference>
<feature type="repeat" description="RCC1" evidence="2">
    <location>
        <begin position="300"/>
        <end position="363"/>
    </location>
</feature>